<gene>
    <name evidence="1" type="ORF">HX37_17555</name>
</gene>
<evidence type="ECO:0000313" key="1">
    <source>
        <dbReference type="EMBL" id="EBP0012580.1"/>
    </source>
</evidence>
<evidence type="ECO:0008006" key="2">
    <source>
        <dbReference type="Google" id="ProtNLM"/>
    </source>
</evidence>
<proteinExistence type="predicted"/>
<dbReference type="AlphaFoldDB" id="A0A5U2F7A3"/>
<name>A0A5U2F7A3_SALER</name>
<comment type="caution">
    <text evidence="1">The sequence shown here is derived from an EMBL/GenBank/DDBJ whole genome shotgun (WGS) entry which is preliminary data.</text>
</comment>
<dbReference type="NCBIfam" id="NF041551">
    <property type="entry name" value="YlcI_YnfO_N"/>
    <property type="match status" value="1"/>
</dbReference>
<organism evidence="1">
    <name type="scientific">Salmonella enterica</name>
    <name type="common">Salmonella choleraesuis</name>
    <dbReference type="NCBI Taxonomy" id="28901"/>
    <lineage>
        <taxon>Bacteria</taxon>
        <taxon>Pseudomonadati</taxon>
        <taxon>Pseudomonadota</taxon>
        <taxon>Gammaproteobacteria</taxon>
        <taxon>Enterobacterales</taxon>
        <taxon>Enterobacteriaceae</taxon>
        <taxon>Salmonella</taxon>
    </lineage>
</organism>
<reference evidence="1" key="1">
    <citation type="submission" date="2018-07" db="EMBL/GenBank/DDBJ databases">
        <authorList>
            <consortium name="GenomeTrakr network: Whole genome sequencing for foodborne pathogen traceback"/>
        </authorList>
    </citation>
    <scope>NUCLEOTIDE SEQUENCE</scope>
    <source>
        <strain evidence="1">CFSAN018538</strain>
    </source>
</reference>
<sequence>MAKGHINSKTVYKGIRFPHELVNGIDQSVDREKSNDPSISFSSWVLDACEVKLKVQQKKQSKDNPDQ</sequence>
<dbReference type="EMBL" id="AAGKHU010000066">
    <property type="protein sequence ID" value="EBP0012580.1"/>
    <property type="molecule type" value="Genomic_DNA"/>
</dbReference>
<accession>A0A5U2F7A3</accession>
<protein>
    <recommendedName>
        <fullName evidence="2">DUF3950 domain-containing protein</fullName>
    </recommendedName>
</protein>